<comment type="caution">
    <text evidence="4">The sequence shown here is derived from an EMBL/GenBank/DDBJ whole genome shotgun (WGS) entry which is preliminary data.</text>
</comment>
<evidence type="ECO:0000256" key="2">
    <source>
        <dbReference type="SAM" id="MobiDB-lite"/>
    </source>
</evidence>
<evidence type="ECO:0000256" key="1">
    <source>
        <dbReference type="ARBA" id="ARBA00022884"/>
    </source>
</evidence>
<dbReference type="Proteomes" id="UP000807716">
    <property type="component" value="Unassembled WGS sequence"/>
</dbReference>
<gene>
    <name evidence="4" type="ORF">DFQ27_009235</name>
</gene>
<keyword evidence="5" id="KW-1185">Reference proteome</keyword>
<dbReference type="AlphaFoldDB" id="A0A9P6PNJ6"/>
<evidence type="ECO:0000313" key="4">
    <source>
        <dbReference type="EMBL" id="KAG0250705.1"/>
    </source>
</evidence>
<feature type="region of interest" description="Disordered" evidence="2">
    <location>
        <begin position="54"/>
        <end position="107"/>
    </location>
</feature>
<feature type="region of interest" description="Disordered" evidence="2">
    <location>
        <begin position="1"/>
        <end position="26"/>
    </location>
</feature>
<dbReference type="GO" id="GO:0003723">
    <property type="term" value="F:RNA binding"/>
    <property type="evidence" value="ECO:0007669"/>
    <property type="project" value="UniProtKB-KW"/>
</dbReference>
<protein>
    <recommendedName>
        <fullName evidence="3">Chromatin target of PRMT1 protein C-terminal domain-containing protein</fullName>
    </recommendedName>
</protein>
<feature type="region of interest" description="Disordered" evidence="2">
    <location>
        <begin position="134"/>
        <end position="162"/>
    </location>
</feature>
<reference evidence="4" key="1">
    <citation type="journal article" date="2020" name="Fungal Divers.">
        <title>Resolving the Mortierellaceae phylogeny through synthesis of multi-gene phylogenetics and phylogenomics.</title>
        <authorList>
            <person name="Vandepol N."/>
            <person name="Liber J."/>
            <person name="Desiro A."/>
            <person name="Na H."/>
            <person name="Kennedy M."/>
            <person name="Barry K."/>
            <person name="Grigoriev I.V."/>
            <person name="Miller A.N."/>
            <person name="O'Donnell K."/>
            <person name="Stajich J.E."/>
            <person name="Bonito G."/>
        </authorList>
    </citation>
    <scope>NUCLEOTIDE SEQUENCE</scope>
    <source>
        <strain evidence="4">BC1065</strain>
    </source>
</reference>
<sequence>MQQHGQTLLINSPVQSANSPKGSLSNRFAKIAQGRQKAGVVVVGSGGIETRPGKTLGLGFGTGIPPSQFEASGQRISTRSKGQGGSGSNSNSNSTGGRGLTGMPQASIGKGGRILGIQTSAGLARAMQERGGGASEQLLVNNRHPIVHEARGPGRRRGAPLRGVGGAIETTAYQQQHPQQQYRQPSSSQQQNRPPRQPRASPYAAAAASRRGPKNSSAPSHAATTTTRQAQSRGQPRAQAGAAAAAAARAGASKGKDKKGKAKAKATKPAKATPDSLDSDLTAYMMKSSTTASALLDNDLDTYMAEKPDDLTF</sequence>
<dbReference type="SMART" id="SM01218">
    <property type="entry name" value="FoP_duplication"/>
    <property type="match status" value="1"/>
</dbReference>
<keyword evidence="1" id="KW-0694">RNA-binding</keyword>
<dbReference type="Pfam" id="PF13865">
    <property type="entry name" value="FoP_duplication"/>
    <property type="match status" value="1"/>
</dbReference>
<dbReference type="EMBL" id="JAAAJB010000828">
    <property type="protein sequence ID" value="KAG0250705.1"/>
    <property type="molecule type" value="Genomic_DNA"/>
</dbReference>
<feature type="domain" description="Chromatin target of PRMT1 protein C-terminal" evidence="3">
    <location>
        <begin position="211"/>
        <end position="310"/>
    </location>
</feature>
<name>A0A9P6PNJ6_9FUNG</name>
<feature type="compositionally biased region" description="Basic residues" evidence="2">
    <location>
        <begin position="256"/>
        <end position="268"/>
    </location>
</feature>
<evidence type="ECO:0000259" key="3">
    <source>
        <dbReference type="SMART" id="SM01218"/>
    </source>
</evidence>
<accession>A0A9P6PNJ6</accession>
<feature type="region of interest" description="Disordered" evidence="2">
    <location>
        <begin position="174"/>
        <end position="277"/>
    </location>
</feature>
<dbReference type="InterPro" id="IPR025715">
    <property type="entry name" value="FoP_C"/>
</dbReference>
<dbReference type="OrthoDB" id="5599506at2759"/>
<evidence type="ECO:0000313" key="5">
    <source>
        <dbReference type="Proteomes" id="UP000807716"/>
    </source>
</evidence>
<feature type="compositionally biased region" description="Low complexity" evidence="2">
    <location>
        <begin position="174"/>
        <end position="253"/>
    </location>
</feature>
<organism evidence="4 5">
    <name type="scientific">Actinomortierella ambigua</name>
    <dbReference type="NCBI Taxonomy" id="1343610"/>
    <lineage>
        <taxon>Eukaryota</taxon>
        <taxon>Fungi</taxon>
        <taxon>Fungi incertae sedis</taxon>
        <taxon>Mucoromycota</taxon>
        <taxon>Mortierellomycotina</taxon>
        <taxon>Mortierellomycetes</taxon>
        <taxon>Mortierellales</taxon>
        <taxon>Mortierellaceae</taxon>
        <taxon>Actinomortierella</taxon>
    </lineage>
</organism>
<feature type="compositionally biased region" description="Polar residues" evidence="2">
    <location>
        <begin position="69"/>
        <end position="79"/>
    </location>
</feature>
<proteinExistence type="predicted"/>